<evidence type="ECO:0000256" key="1">
    <source>
        <dbReference type="ARBA" id="ARBA00016551"/>
    </source>
</evidence>
<keyword evidence="5" id="KW-1185">Reference proteome</keyword>
<dbReference type="OrthoDB" id="10251426at2759"/>
<accession>A0A2G8LJ21</accession>
<sequence length="187" mass="21061">MADEGNSTVGLLNGIAKREYYGSTDITNEFLKEELFPNLSLEEFTAVYTKCSHLLKNIASAGMDFNQLEAFLTSQTKKKGGLSEPQAAAFSKFWKNKKTKIHNVMVSRSTYGKTLKNLSWRIDIKAQAKKVDQINTPTAIVELQLANKNQSQSKEDDVVQFELDEVMLGSLTRSLEEIEERLITFAK</sequence>
<dbReference type="InterPro" id="IPR033776">
    <property type="entry name" value="COMMD1_N"/>
</dbReference>
<organism evidence="4 5">
    <name type="scientific">Stichopus japonicus</name>
    <name type="common">Sea cucumber</name>
    <dbReference type="NCBI Taxonomy" id="307972"/>
    <lineage>
        <taxon>Eukaryota</taxon>
        <taxon>Metazoa</taxon>
        <taxon>Echinodermata</taxon>
        <taxon>Eleutherozoa</taxon>
        <taxon>Echinozoa</taxon>
        <taxon>Holothuroidea</taxon>
        <taxon>Aspidochirotacea</taxon>
        <taxon>Aspidochirotida</taxon>
        <taxon>Stichopodidae</taxon>
        <taxon>Apostichopus</taxon>
    </lineage>
</organism>
<dbReference type="PANTHER" id="PTHR21199">
    <property type="entry name" value="COMM DOMAIN-CONTAINING PROTEIN 1"/>
    <property type="match status" value="1"/>
</dbReference>
<dbReference type="InterPro" id="IPR017920">
    <property type="entry name" value="COMM"/>
</dbReference>
<dbReference type="GO" id="GO:0055070">
    <property type="term" value="P:copper ion homeostasis"/>
    <property type="evidence" value="ECO:0007669"/>
    <property type="project" value="InterPro"/>
</dbReference>
<dbReference type="EMBL" id="MRZV01000064">
    <property type="protein sequence ID" value="PIK60180.1"/>
    <property type="molecule type" value="Genomic_DNA"/>
</dbReference>
<dbReference type="InterPro" id="IPR037351">
    <property type="entry name" value="Murr1"/>
</dbReference>
<proteinExistence type="inferred from homology"/>
<protein>
    <recommendedName>
        <fullName evidence="1">COMM domain-containing protein 1</fullName>
    </recommendedName>
</protein>
<dbReference type="GO" id="GO:1902306">
    <property type="term" value="P:negative regulation of sodium ion transmembrane transport"/>
    <property type="evidence" value="ECO:0007669"/>
    <property type="project" value="TreeGrafter"/>
</dbReference>
<comment type="similarity">
    <text evidence="2">Belongs to the COMM domain-containing protein 1 family.</text>
</comment>
<dbReference type="GO" id="GO:0032434">
    <property type="term" value="P:regulation of proteasomal ubiquitin-dependent protein catabolic process"/>
    <property type="evidence" value="ECO:0007669"/>
    <property type="project" value="TreeGrafter"/>
</dbReference>
<evidence type="ECO:0000256" key="2">
    <source>
        <dbReference type="ARBA" id="ARBA00093455"/>
    </source>
</evidence>
<dbReference type="GO" id="GO:2000009">
    <property type="term" value="P:negative regulation of protein localization to cell surface"/>
    <property type="evidence" value="ECO:0007669"/>
    <property type="project" value="TreeGrafter"/>
</dbReference>
<evidence type="ECO:0000313" key="4">
    <source>
        <dbReference type="EMBL" id="PIK60180.1"/>
    </source>
</evidence>
<comment type="caution">
    <text evidence="4">The sequence shown here is derived from an EMBL/GenBank/DDBJ whole genome shotgun (WGS) entry which is preliminary data.</text>
</comment>
<reference evidence="4 5" key="1">
    <citation type="journal article" date="2017" name="PLoS Biol.">
        <title>The sea cucumber genome provides insights into morphological evolution and visceral regeneration.</title>
        <authorList>
            <person name="Zhang X."/>
            <person name="Sun L."/>
            <person name="Yuan J."/>
            <person name="Sun Y."/>
            <person name="Gao Y."/>
            <person name="Zhang L."/>
            <person name="Li S."/>
            <person name="Dai H."/>
            <person name="Hamel J.F."/>
            <person name="Liu C."/>
            <person name="Yu Y."/>
            <person name="Liu S."/>
            <person name="Lin W."/>
            <person name="Guo K."/>
            <person name="Jin S."/>
            <person name="Xu P."/>
            <person name="Storey K.B."/>
            <person name="Huan P."/>
            <person name="Zhang T."/>
            <person name="Zhou Y."/>
            <person name="Zhang J."/>
            <person name="Lin C."/>
            <person name="Li X."/>
            <person name="Xing L."/>
            <person name="Huo D."/>
            <person name="Sun M."/>
            <person name="Wang L."/>
            <person name="Mercier A."/>
            <person name="Li F."/>
            <person name="Yang H."/>
            <person name="Xiang J."/>
        </authorList>
    </citation>
    <scope>NUCLEOTIDE SEQUENCE [LARGE SCALE GENOMIC DNA]</scope>
    <source>
        <strain evidence="4">Shaxun</strain>
        <tissue evidence="4">Muscle</tissue>
    </source>
</reference>
<dbReference type="Pfam" id="PF17221">
    <property type="entry name" value="COMMD1_N"/>
    <property type="match status" value="1"/>
</dbReference>
<name>A0A2G8LJ21_STIJA</name>
<dbReference type="PROSITE" id="PS51269">
    <property type="entry name" value="COMM"/>
    <property type="match status" value="1"/>
</dbReference>
<feature type="domain" description="COMM" evidence="3">
    <location>
        <begin position="114"/>
        <end position="186"/>
    </location>
</feature>
<dbReference type="AlphaFoldDB" id="A0A2G8LJ21"/>
<dbReference type="Pfam" id="PF07258">
    <property type="entry name" value="COMM_domain"/>
    <property type="match status" value="1"/>
</dbReference>
<dbReference type="GO" id="GO:0031398">
    <property type="term" value="P:positive regulation of protein ubiquitination"/>
    <property type="evidence" value="ECO:0007669"/>
    <property type="project" value="TreeGrafter"/>
</dbReference>
<dbReference type="STRING" id="307972.A0A2G8LJ21"/>
<gene>
    <name evidence="4" type="ORF">BSL78_02901</name>
</gene>
<evidence type="ECO:0000259" key="3">
    <source>
        <dbReference type="PROSITE" id="PS51269"/>
    </source>
</evidence>
<dbReference type="PANTHER" id="PTHR21199:SF1">
    <property type="entry name" value="COMM DOMAIN-CONTAINING PROTEIN 1"/>
    <property type="match status" value="1"/>
</dbReference>
<evidence type="ECO:0000313" key="5">
    <source>
        <dbReference type="Proteomes" id="UP000230750"/>
    </source>
</evidence>
<dbReference type="Proteomes" id="UP000230750">
    <property type="component" value="Unassembled WGS sequence"/>
</dbReference>
<dbReference type="GO" id="GO:0005768">
    <property type="term" value="C:endosome"/>
    <property type="evidence" value="ECO:0007669"/>
    <property type="project" value="TreeGrafter"/>
</dbReference>